<dbReference type="PANTHER" id="PTHR16517">
    <property type="entry name" value="TUBBY-RELATED"/>
    <property type="match status" value="1"/>
</dbReference>
<dbReference type="Proteomes" id="UP000256970">
    <property type="component" value="Unassembled WGS sequence"/>
</dbReference>
<name>A0A383W3Z8_TETOB</name>
<gene>
    <name evidence="4" type="ORF">BQ4739_LOCUS11968</name>
</gene>
<feature type="compositionally biased region" description="Polar residues" evidence="2">
    <location>
        <begin position="34"/>
        <end position="46"/>
    </location>
</feature>
<feature type="region of interest" description="Disordered" evidence="2">
    <location>
        <begin position="1"/>
        <end position="54"/>
    </location>
</feature>
<evidence type="ECO:0000256" key="2">
    <source>
        <dbReference type="SAM" id="MobiDB-lite"/>
    </source>
</evidence>
<proteinExistence type="inferred from homology"/>
<organism evidence="4 5">
    <name type="scientific">Tetradesmus obliquus</name>
    <name type="common">Green alga</name>
    <name type="synonym">Acutodesmus obliquus</name>
    <dbReference type="NCBI Taxonomy" id="3088"/>
    <lineage>
        <taxon>Eukaryota</taxon>
        <taxon>Viridiplantae</taxon>
        <taxon>Chlorophyta</taxon>
        <taxon>core chlorophytes</taxon>
        <taxon>Chlorophyceae</taxon>
        <taxon>CS clade</taxon>
        <taxon>Sphaeropleales</taxon>
        <taxon>Scenedesmaceae</taxon>
        <taxon>Tetradesmus</taxon>
    </lineage>
</organism>
<evidence type="ECO:0000313" key="4">
    <source>
        <dbReference type="EMBL" id="SZX71859.1"/>
    </source>
</evidence>
<evidence type="ECO:0000256" key="1">
    <source>
        <dbReference type="ARBA" id="ARBA00007129"/>
    </source>
</evidence>
<dbReference type="PRINTS" id="PR01573">
    <property type="entry name" value="SUPERTUBBY"/>
</dbReference>
<dbReference type="InterPro" id="IPR000007">
    <property type="entry name" value="Tubby_C"/>
</dbReference>
<dbReference type="STRING" id="3088.A0A383W3Z8"/>
<feature type="compositionally biased region" description="Low complexity" evidence="2">
    <location>
        <begin position="1"/>
        <end position="31"/>
    </location>
</feature>
<reference evidence="4 5" key="1">
    <citation type="submission" date="2016-10" db="EMBL/GenBank/DDBJ databases">
        <authorList>
            <person name="Cai Z."/>
        </authorList>
    </citation>
    <scope>NUCLEOTIDE SEQUENCE [LARGE SCALE GENOMIC DNA]</scope>
</reference>
<dbReference type="EMBL" id="FNXT01001081">
    <property type="protein sequence ID" value="SZX71859.1"/>
    <property type="molecule type" value="Genomic_DNA"/>
</dbReference>
<evidence type="ECO:0000259" key="3">
    <source>
        <dbReference type="Pfam" id="PF01167"/>
    </source>
</evidence>
<dbReference type="PANTHER" id="PTHR16517:SF7">
    <property type="entry name" value="PROTEIN KING TUBBY"/>
    <property type="match status" value="1"/>
</dbReference>
<dbReference type="AlphaFoldDB" id="A0A383W3Z8"/>
<evidence type="ECO:0000313" key="5">
    <source>
        <dbReference type="Proteomes" id="UP000256970"/>
    </source>
</evidence>
<feature type="region of interest" description="Disordered" evidence="2">
    <location>
        <begin position="128"/>
        <end position="165"/>
    </location>
</feature>
<dbReference type="Gene3D" id="3.20.90.10">
    <property type="entry name" value="Tubby Protein, Chain A"/>
    <property type="match status" value="1"/>
</dbReference>
<feature type="compositionally biased region" description="Low complexity" evidence="2">
    <location>
        <begin position="136"/>
        <end position="148"/>
    </location>
</feature>
<dbReference type="InterPro" id="IPR025659">
    <property type="entry name" value="Tubby-like_C"/>
</dbReference>
<comment type="similarity">
    <text evidence="1">Belongs to the TUB family.</text>
</comment>
<protein>
    <recommendedName>
        <fullName evidence="3">Tubby C-terminal domain-containing protein</fullName>
    </recommendedName>
</protein>
<dbReference type="SUPFAM" id="SSF54518">
    <property type="entry name" value="Tubby C-terminal domain-like"/>
    <property type="match status" value="1"/>
</dbReference>
<feature type="domain" description="Tubby C-terminal" evidence="3">
    <location>
        <begin position="248"/>
        <end position="489"/>
    </location>
</feature>
<sequence>MKAEPVVSSSSSWTAAPPAAAKAAAMDAPAPRSWTPSKLRSSNTPPRLSPAEALEREMQDLEFDNPNCSATACVTADYNSRMGKPVTPPAVQQGFSSAAYNQAAGVSGRPGSPGAAVLAAQPFVAQHNNLMGGSSGSSTPTGRASPSGMSKLRDRLTGHASAPGSSATVIEAFKEPEEQRVVAISSSTSSFSAPGSSGNSVVAQRPAGKATRLLATGHASAASRTAGEWQAEFKAAVSSGDKLAALHLPGPSSSIMQCYVRRINGMLGMAPSFELRLESSDELLAVARRRKKSATSSYLISTGASAAAVTRGDEELAGKLKANVLGTEFLLRGKGGDPALHKGFNAQLLAVNFKPTINQVKAGPRTMTACVPVPEAMQAWDGSAGNGQYDSLLTCMDAARARELPMSLERNLVMLHTMKPHYDPVKEVHYLDFKGRVTKLSTKNFQLVHWDHNSNQLGNDLVMQFGKKGHGEYALDFCYPLSLLQAFALGAL</sequence>
<keyword evidence="5" id="KW-1185">Reference proteome</keyword>
<accession>A0A383W3Z8</accession>
<dbReference type="Pfam" id="PF01167">
    <property type="entry name" value="Tub"/>
    <property type="match status" value="1"/>
</dbReference>